<comment type="caution">
    <text evidence="1">The sequence shown here is derived from an EMBL/GenBank/DDBJ whole genome shotgun (WGS) entry which is preliminary data.</text>
</comment>
<dbReference type="PROSITE" id="PS51257">
    <property type="entry name" value="PROKAR_LIPOPROTEIN"/>
    <property type="match status" value="1"/>
</dbReference>
<proteinExistence type="predicted"/>
<gene>
    <name evidence="1" type="ORF">GL267_12065</name>
</gene>
<name>A0A845UAZ5_9PROT</name>
<dbReference type="RefSeq" id="WP_163098543.1">
    <property type="nucleotide sequence ID" value="NZ_CP127523.1"/>
</dbReference>
<organism evidence="1">
    <name type="scientific">Acidithiobacillus ferrianus</name>
    <dbReference type="NCBI Taxonomy" id="2678518"/>
    <lineage>
        <taxon>Bacteria</taxon>
        <taxon>Pseudomonadati</taxon>
        <taxon>Pseudomonadota</taxon>
        <taxon>Acidithiobacillia</taxon>
        <taxon>Acidithiobacillales</taxon>
        <taxon>Acidithiobacillaceae</taxon>
        <taxon>Acidithiobacillus</taxon>
    </lineage>
</organism>
<evidence type="ECO:0008006" key="2">
    <source>
        <dbReference type="Google" id="ProtNLM"/>
    </source>
</evidence>
<accession>A0A845UAZ5</accession>
<reference evidence="1" key="1">
    <citation type="submission" date="2019-11" db="EMBL/GenBank/DDBJ databases">
        <title>Acidithiobacillus ferrianus sp. nov.: a facultatively anaerobic and extremely acidophilic chemolithoautotroph.</title>
        <authorList>
            <person name="Norris P.R."/>
            <person name="Falagan C."/>
            <person name="Moya-Beltran A."/>
            <person name="Castro M."/>
            <person name="Quatrini R."/>
            <person name="Johnson D.B."/>
        </authorList>
    </citation>
    <scope>NUCLEOTIDE SEQUENCE [LARGE SCALE GENOMIC DNA]</scope>
    <source>
        <strain evidence="1">MG</strain>
    </source>
</reference>
<dbReference type="EMBL" id="WNJL01000037">
    <property type="protein sequence ID" value="NDU43339.1"/>
    <property type="molecule type" value="Genomic_DNA"/>
</dbReference>
<sequence length="87" mass="9351">MDRNLKTIVTTALMGAAIFIGGCSPSSGGPEGVHSYAWYKKNPSAARKENEWCKKTQEHPANPLKWLASSVGRSCSNAASVVDDLKK</sequence>
<protein>
    <recommendedName>
        <fullName evidence="2">Lipoprotein</fullName>
    </recommendedName>
</protein>
<evidence type="ECO:0000313" key="1">
    <source>
        <dbReference type="EMBL" id="NDU43339.1"/>
    </source>
</evidence>
<dbReference type="AlphaFoldDB" id="A0A845UAZ5"/>